<dbReference type="CDD" id="cd01822">
    <property type="entry name" value="Lysophospholipase_L1_like"/>
    <property type="match status" value="1"/>
</dbReference>
<organism evidence="3 4">
    <name type="scientific">Methylorubrum populi</name>
    <dbReference type="NCBI Taxonomy" id="223967"/>
    <lineage>
        <taxon>Bacteria</taxon>
        <taxon>Pseudomonadati</taxon>
        <taxon>Pseudomonadota</taxon>
        <taxon>Alphaproteobacteria</taxon>
        <taxon>Hyphomicrobiales</taxon>
        <taxon>Methylobacteriaceae</taxon>
        <taxon>Methylorubrum</taxon>
    </lineage>
</organism>
<protein>
    <submittedName>
        <fullName evidence="3">Acyl-CoA thioesterase</fullName>
    </submittedName>
</protein>
<dbReference type="Proteomes" id="UP000218288">
    <property type="component" value="Chromosome"/>
</dbReference>
<dbReference type="PANTHER" id="PTHR30383">
    <property type="entry name" value="THIOESTERASE 1/PROTEASE 1/LYSOPHOSPHOLIPASE L1"/>
    <property type="match status" value="1"/>
</dbReference>
<dbReference type="Pfam" id="PF13472">
    <property type="entry name" value="Lipase_GDSL_2"/>
    <property type="match status" value="1"/>
</dbReference>
<dbReference type="InterPro" id="IPR013830">
    <property type="entry name" value="SGNH_hydro"/>
</dbReference>
<feature type="transmembrane region" description="Helical" evidence="1">
    <location>
        <begin position="42"/>
        <end position="59"/>
    </location>
</feature>
<dbReference type="PROSITE" id="PS01098">
    <property type="entry name" value="LIPASE_GDSL_SER"/>
    <property type="match status" value="1"/>
</dbReference>
<dbReference type="GO" id="GO:0006629">
    <property type="term" value="P:lipid metabolic process"/>
    <property type="evidence" value="ECO:0007669"/>
    <property type="project" value="InterPro"/>
</dbReference>
<evidence type="ECO:0000259" key="2">
    <source>
        <dbReference type="Pfam" id="PF13472"/>
    </source>
</evidence>
<accession>A0A160PL29</accession>
<evidence type="ECO:0000256" key="1">
    <source>
        <dbReference type="SAM" id="Phobius"/>
    </source>
</evidence>
<keyword evidence="1" id="KW-0812">Transmembrane</keyword>
<reference evidence="3 4" key="1">
    <citation type="journal article" date="2016" name="Genome Announc.">
        <title>Complete Genome Sequence of Methylobacterium populi P-1M, Isolated from Pink-Pigmented Household Biofilm.</title>
        <authorList>
            <person name="Morohoshi T."/>
            <person name="Ikeda T."/>
        </authorList>
    </citation>
    <scope>NUCLEOTIDE SEQUENCE [LARGE SCALE GENOMIC DNA]</scope>
    <source>
        <strain evidence="3 4">P-1M</strain>
    </source>
</reference>
<evidence type="ECO:0000313" key="3">
    <source>
        <dbReference type="EMBL" id="BAU92961.1"/>
    </source>
</evidence>
<dbReference type="SUPFAM" id="SSF52266">
    <property type="entry name" value="SGNH hydrolase"/>
    <property type="match status" value="1"/>
</dbReference>
<dbReference type="InterPro" id="IPR051532">
    <property type="entry name" value="Ester_Hydrolysis_Enzymes"/>
</dbReference>
<evidence type="ECO:0000313" key="4">
    <source>
        <dbReference type="Proteomes" id="UP000218288"/>
    </source>
</evidence>
<gene>
    <name evidence="3" type="ORF">MPPM_4356</name>
</gene>
<proteinExistence type="predicted"/>
<dbReference type="InterPro" id="IPR008265">
    <property type="entry name" value="Lipase_GDSL_AS"/>
</dbReference>
<dbReference type="GO" id="GO:0004622">
    <property type="term" value="F:phosphatidylcholine lysophospholipase activity"/>
    <property type="evidence" value="ECO:0007669"/>
    <property type="project" value="TreeGrafter"/>
</dbReference>
<sequence length="261" mass="27613">MHHANEAEAGSGRLVSRLLSRLDARREADGSDVGLRRPDRRAALMLLFAAATLVGAAALRPGAARAEQPPLKLVALGDSLTAGYRLPADAAFPAVLERALKAKGYKVEIANAGVSGDTSTGGLDRLDWSVPDGTQGVILELGANDMLRGTDPAVTRKALETIIVRLKERGIPVLLAGMLAAPNLGAEYRARFDAIYPDLAKAHDLVLYPFFLDGVAGQRANTMDDGLHPTAKGVERVVEGIRPTVETFLGRLGQAPEPKGQ</sequence>
<dbReference type="PANTHER" id="PTHR30383:SF24">
    <property type="entry name" value="THIOESTERASE 1_PROTEASE 1_LYSOPHOSPHOLIPASE L1"/>
    <property type="match status" value="1"/>
</dbReference>
<keyword evidence="1" id="KW-1133">Transmembrane helix</keyword>
<dbReference type="Gene3D" id="3.40.50.1110">
    <property type="entry name" value="SGNH hydrolase"/>
    <property type="match status" value="1"/>
</dbReference>
<dbReference type="EMBL" id="AP014809">
    <property type="protein sequence ID" value="BAU92961.1"/>
    <property type="molecule type" value="Genomic_DNA"/>
</dbReference>
<dbReference type="InterPro" id="IPR036514">
    <property type="entry name" value="SGNH_hydro_sf"/>
</dbReference>
<name>A0A160PL29_9HYPH</name>
<feature type="domain" description="SGNH hydrolase-type esterase" evidence="2">
    <location>
        <begin position="75"/>
        <end position="235"/>
    </location>
</feature>
<dbReference type="AlphaFoldDB" id="A0A160PL29"/>
<keyword evidence="1" id="KW-0472">Membrane</keyword>